<organism evidence="1 2">
    <name type="scientific">Rotaria magnacalcarata</name>
    <dbReference type="NCBI Taxonomy" id="392030"/>
    <lineage>
        <taxon>Eukaryota</taxon>
        <taxon>Metazoa</taxon>
        <taxon>Spiralia</taxon>
        <taxon>Gnathifera</taxon>
        <taxon>Rotifera</taxon>
        <taxon>Eurotatoria</taxon>
        <taxon>Bdelloidea</taxon>
        <taxon>Philodinida</taxon>
        <taxon>Philodinidae</taxon>
        <taxon>Rotaria</taxon>
    </lineage>
</organism>
<dbReference type="EMBL" id="CAJOBI010183590">
    <property type="protein sequence ID" value="CAF4935594.1"/>
    <property type="molecule type" value="Genomic_DNA"/>
</dbReference>
<name>A0A8S3CZT2_9BILA</name>
<comment type="caution">
    <text evidence="1">The sequence shown here is derived from an EMBL/GenBank/DDBJ whole genome shotgun (WGS) entry which is preliminary data.</text>
</comment>
<gene>
    <name evidence="1" type="ORF">SMN809_LOCUS53387</name>
</gene>
<feature type="non-terminal residue" evidence="1">
    <location>
        <position position="1"/>
    </location>
</feature>
<feature type="non-terminal residue" evidence="1">
    <location>
        <position position="63"/>
    </location>
</feature>
<evidence type="ECO:0000313" key="2">
    <source>
        <dbReference type="Proteomes" id="UP000676336"/>
    </source>
</evidence>
<evidence type="ECO:0000313" key="1">
    <source>
        <dbReference type="EMBL" id="CAF4935594.1"/>
    </source>
</evidence>
<reference evidence="1" key="1">
    <citation type="submission" date="2021-02" db="EMBL/GenBank/DDBJ databases">
        <authorList>
            <person name="Nowell W R."/>
        </authorList>
    </citation>
    <scope>NUCLEOTIDE SEQUENCE</scope>
</reference>
<dbReference type="AlphaFoldDB" id="A0A8S3CZT2"/>
<dbReference type="Proteomes" id="UP000676336">
    <property type="component" value="Unassembled WGS sequence"/>
</dbReference>
<protein>
    <submittedName>
        <fullName evidence="1">Uncharacterized protein</fullName>
    </submittedName>
</protein>
<sequence>LFETFPSSGEDAQPLLKQTLNQQQTNLTQHEQRPRFMDLIDEAIDYLQQAKELGNPPFARSLV</sequence>
<proteinExistence type="predicted"/>
<accession>A0A8S3CZT2</accession>